<evidence type="ECO:0000313" key="3">
    <source>
        <dbReference type="Proteomes" id="UP000236641"/>
    </source>
</evidence>
<sequence length="152" mass="17499">MHVISNRVEFIRQKTIFKLFTWCTRILLSLAFIPSGLKKVLGQRFTLLGIDNPVGFFFEALYQTGFYWQFIGLMQLMVALLILIPRTAFLGALIYLPIIINIFIIVTSVGFKGTPYIAGLMLLANIYLLMWDYKKLHAIMKIILSNTSNRFV</sequence>
<comment type="caution">
    <text evidence="2">The sequence shown here is derived from an EMBL/GenBank/DDBJ whole genome shotgun (WGS) entry which is preliminary data.</text>
</comment>
<organism evidence="2 3">
    <name type="scientific">Hanstruepera neustonica</name>
    <dbReference type="NCBI Taxonomy" id="1445657"/>
    <lineage>
        <taxon>Bacteria</taxon>
        <taxon>Pseudomonadati</taxon>
        <taxon>Bacteroidota</taxon>
        <taxon>Flavobacteriia</taxon>
        <taxon>Flavobacteriales</taxon>
        <taxon>Flavobacteriaceae</taxon>
        <taxon>Hanstruepera</taxon>
    </lineage>
</organism>
<name>A0A2K1DWH5_9FLAO</name>
<dbReference type="RefSeq" id="WP_103052639.1">
    <property type="nucleotide sequence ID" value="NZ_POWF01000008.1"/>
</dbReference>
<evidence type="ECO:0008006" key="4">
    <source>
        <dbReference type="Google" id="ProtNLM"/>
    </source>
</evidence>
<protein>
    <recommendedName>
        <fullName evidence="4">DoxX family protein</fullName>
    </recommendedName>
</protein>
<feature type="transmembrane region" description="Helical" evidence="1">
    <location>
        <begin position="116"/>
        <end position="133"/>
    </location>
</feature>
<dbReference type="OrthoDB" id="5524812at2"/>
<evidence type="ECO:0000313" key="2">
    <source>
        <dbReference type="EMBL" id="PNQ72395.1"/>
    </source>
</evidence>
<evidence type="ECO:0000256" key="1">
    <source>
        <dbReference type="SAM" id="Phobius"/>
    </source>
</evidence>
<dbReference type="Proteomes" id="UP000236641">
    <property type="component" value="Unassembled WGS sequence"/>
</dbReference>
<reference evidence="2 3" key="1">
    <citation type="submission" date="2018-01" db="EMBL/GenBank/DDBJ databases">
        <title>The draft genome of Hanstruepera neustonica JCM19743.</title>
        <authorList>
            <person name="He R.-H."/>
            <person name="Du Z.-J."/>
        </authorList>
    </citation>
    <scope>NUCLEOTIDE SEQUENCE [LARGE SCALE GENOMIC DNA]</scope>
    <source>
        <strain evidence="2 3">JCM19743</strain>
    </source>
</reference>
<feature type="transmembrane region" description="Helical" evidence="1">
    <location>
        <begin position="66"/>
        <end position="84"/>
    </location>
</feature>
<keyword evidence="1" id="KW-1133">Transmembrane helix</keyword>
<dbReference type="EMBL" id="POWF01000008">
    <property type="protein sequence ID" value="PNQ72395.1"/>
    <property type="molecule type" value="Genomic_DNA"/>
</dbReference>
<dbReference type="AlphaFoldDB" id="A0A2K1DWH5"/>
<gene>
    <name evidence="2" type="ORF">C1T31_11405</name>
</gene>
<keyword evidence="1" id="KW-0472">Membrane</keyword>
<keyword evidence="1" id="KW-0812">Transmembrane</keyword>
<proteinExistence type="predicted"/>
<feature type="transmembrane region" description="Helical" evidence="1">
    <location>
        <begin position="89"/>
        <end position="110"/>
    </location>
</feature>
<keyword evidence="3" id="KW-1185">Reference proteome</keyword>
<accession>A0A2K1DWH5</accession>